<dbReference type="PANTHER" id="PTHR21485">
    <property type="entry name" value="HAD SUPERFAMILY MEMBERS CMAS AND KDSC"/>
    <property type="match status" value="1"/>
</dbReference>
<dbReference type="SFLD" id="SFLDS00003">
    <property type="entry name" value="Haloacid_Dehalogenase"/>
    <property type="match status" value="1"/>
</dbReference>
<organism evidence="12 13">
    <name type="scientific">Microbacterium lacus</name>
    <dbReference type="NCBI Taxonomy" id="415217"/>
    <lineage>
        <taxon>Bacteria</taxon>
        <taxon>Bacillati</taxon>
        <taxon>Actinomycetota</taxon>
        <taxon>Actinomycetes</taxon>
        <taxon>Micrococcales</taxon>
        <taxon>Microbacteriaceae</taxon>
        <taxon>Microbacterium</taxon>
    </lineage>
</organism>
<comment type="similarity">
    <text evidence="4">Belongs to the KdsC family.</text>
</comment>
<evidence type="ECO:0000256" key="8">
    <source>
        <dbReference type="ARBA" id="ARBA00022723"/>
    </source>
</evidence>
<gene>
    <name evidence="12" type="ORF">GCM10009807_12180</name>
</gene>
<keyword evidence="9" id="KW-0378">Hydrolase</keyword>
<evidence type="ECO:0000256" key="11">
    <source>
        <dbReference type="SAM" id="MobiDB-lite"/>
    </source>
</evidence>
<comment type="cofactor">
    <cofactor evidence="2">
        <name>Mg(2+)</name>
        <dbReference type="ChEBI" id="CHEBI:18420"/>
    </cofactor>
</comment>
<dbReference type="SUPFAM" id="SSF56784">
    <property type="entry name" value="HAD-like"/>
    <property type="match status" value="1"/>
</dbReference>
<evidence type="ECO:0000256" key="10">
    <source>
        <dbReference type="ARBA" id="ARBA00022842"/>
    </source>
</evidence>
<dbReference type="Proteomes" id="UP001500596">
    <property type="component" value="Unassembled WGS sequence"/>
</dbReference>
<name>A0ABN2GDT8_9MICO</name>
<dbReference type="SFLD" id="SFLDG01138">
    <property type="entry name" value="C1.6.2:_Deoxy-d-mannose-octulo"/>
    <property type="match status" value="1"/>
</dbReference>
<keyword evidence="10" id="KW-0460">Magnesium</keyword>
<dbReference type="InterPro" id="IPR036412">
    <property type="entry name" value="HAD-like_sf"/>
</dbReference>
<dbReference type="GO" id="GO:0016779">
    <property type="term" value="F:nucleotidyltransferase activity"/>
    <property type="evidence" value="ECO:0007669"/>
    <property type="project" value="UniProtKB-KW"/>
</dbReference>
<comment type="catalytic activity">
    <reaction evidence="1">
        <text>an N-acylneuraminate + CTP = a CMP-N-acyl-beta-neuraminate + diphosphate</text>
        <dbReference type="Rhea" id="RHEA:11344"/>
        <dbReference type="ChEBI" id="CHEBI:33019"/>
        <dbReference type="ChEBI" id="CHEBI:37563"/>
        <dbReference type="ChEBI" id="CHEBI:60073"/>
        <dbReference type="ChEBI" id="CHEBI:68671"/>
        <dbReference type="EC" id="2.7.7.43"/>
    </reaction>
</comment>
<dbReference type="InterPro" id="IPR010023">
    <property type="entry name" value="KdsC_fam"/>
</dbReference>
<keyword evidence="13" id="KW-1185">Reference proteome</keyword>
<evidence type="ECO:0000256" key="4">
    <source>
        <dbReference type="ARBA" id="ARBA00005893"/>
    </source>
</evidence>
<dbReference type="RefSeq" id="WP_344052648.1">
    <property type="nucleotide sequence ID" value="NZ_BAAAPK010000001.1"/>
</dbReference>
<evidence type="ECO:0000256" key="3">
    <source>
        <dbReference type="ARBA" id="ARBA00005141"/>
    </source>
</evidence>
<dbReference type="PANTHER" id="PTHR21485:SF3">
    <property type="entry name" value="N-ACYLNEURAMINATE CYTIDYLYLTRANSFERASE"/>
    <property type="match status" value="1"/>
</dbReference>
<proteinExistence type="inferred from homology"/>
<evidence type="ECO:0000256" key="9">
    <source>
        <dbReference type="ARBA" id="ARBA00022801"/>
    </source>
</evidence>
<dbReference type="InterPro" id="IPR023214">
    <property type="entry name" value="HAD_sf"/>
</dbReference>
<comment type="pathway">
    <text evidence="3">Amino-sugar metabolism; N-acetylneuraminate metabolism.</text>
</comment>
<sequence>MTSVVAVIPARGGSKGVTRKNLRRVGGVPLIARAVAAARATASIDQVIVSTDDAEIAAVSEEWGARVVRRPARLSGDTATSESALLHTLDELAEGGEAPEVIVFLQATSPFIDPHDIDVAVDLVLANEHDCVFSAIETYGFLWQEDAGVARGVNHDEHVRPRRQDRQPHYLETGAFYVMNTAGYRAAGHRFFGRIGFVEVSESTAIEIDSEEQLALAQAISPLVSHGASLIDATAVVTDFDGVHTDDTVVTDAEGNESVRVSRSDGMGIARLRRAGIPVLILSSETNPVVAARARKLQVDVRQGIHDKARALREWAAAQNVPLSRVAYIGNDVNDLGCLEIVGFPVAVPEAHPLVLAAARVVLRHTGGHGAVRELADRVLGERSDRPSDESMRSEDPTAERLHS</sequence>
<evidence type="ECO:0000313" key="13">
    <source>
        <dbReference type="Proteomes" id="UP001500596"/>
    </source>
</evidence>
<feature type="region of interest" description="Disordered" evidence="11">
    <location>
        <begin position="374"/>
        <end position="404"/>
    </location>
</feature>
<dbReference type="Pfam" id="PF02348">
    <property type="entry name" value="CTP_transf_3"/>
    <property type="match status" value="1"/>
</dbReference>
<keyword evidence="8" id="KW-0479">Metal-binding</keyword>
<dbReference type="EC" id="2.7.7.43" evidence="7"/>
<dbReference type="InterPro" id="IPR050793">
    <property type="entry name" value="CMP-NeuNAc_synthase"/>
</dbReference>
<protein>
    <recommendedName>
        <fullName evidence="7">N-acylneuraminate cytidylyltransferase</fullName>
        <ecNumber evidence="7">2.7.7.43</ecNumber>
    </recommendedName>
</protein>
<keyword evidence="12" id="KW-0808">Transferase</keyword>
<evidence type="ECO:0000256" key="5">
    <source>
        <dbReference type="ARBA" id="ARBA00010726"/>
    </source>
</evidence>
<dbReference type="InterPro" id="IPR003329">
    <property type="entry name" value="Cytidylyl_trans"/>
</dbReference>
<evidence type="ECO:0000256" key="7">
    <source>
        <dbReference type="ARBA" id="ARBA00012491"/>
    </source>
</evidence>
<dbReference type="Gene3D" id="3.40.50.1000">
    <property type="entry name" value="HAD superfamily/HAD-like"/>
    <property type="match status" value="1"/>
</dbReference>
<dbReference type="SUPFAM" id="SSF53448">
    <property type="entry name" value="Nucleotide-diphospho-sugar transferases"/>
    <property type="match status" value="1"/>
</dbReference>
<dbReference type="EMBL" id="BAAAPK010000001">
    <property type="protein sequence ID" value="GAA1669607.1"/>
    <property type="molecule type" value="Genomic_DNA"/>
</dbReference>
<dbReference type="CDD" id="cd02513">
    <property type="entry name" value="CMP-NeuAc_Synthase"/>
    <property type="match status" value="1"/>
</dbReference>
<evidence type="ECO:0000313" key="12">
    <source>
        <dbReference type="EMBL" id="GAA1669607.1"/>
    </source>
</evidence>
<comment type="caution">
    <text evidence="12">The sequence shown here is derived from an EMBL/GenBank/DDBJ whole genome shotgun (WGS) entry which is preliminary data.</text>
</comment>
<keyword evidence="12" id="KW-0548">Nucleotidyltransferase</keyword>
<evidence type="ECO:0000256" key="2">
    <source>
        <dbReference type="ARBA" id="ARBA00001946"/>
    </source>
</evidence>
<evidence type="ECO:0000256" key="1">
    <source>
        <dbReference type="ARBA" id="ARBA00001862"/>
    </source>
</evidence>
<dbReference type="SFLD" id="SFLDG01136">
    <property type="entry name" value="C1.6:_Phosphoserine_Phosphatas"/>
    <property type="match status" value="1"/>
</dbReference>
<evidence type="ECO:0000256" key="6">
    <source>
        <dbReference type="ARBA" id="ARBA00011881"/>
    </source>
</evidence>
<accession>A0ABN2GDT8</accession>
<comment type="subunit">
    <text evidence="6">Homotetramer.</text>
</comment>
<dbReference type="Pfam" id="PF08282">
    <property type="entry name" value="Hydrolase_3"/>
    <property type="match status" value="1"/>
</dbReference>
<dbReference type="Gene3D" id="3.90.550.10">
    <property type="entry name" value="Spore Coat Polysaccharide Biosynthesis Protein SpsA, Chain A"/>
    <property type="match status" value="1"/>
</dbReference>
<dbReference type="InterPro" id="IPR029044">
    <property type="entry name" value="Nucleotide-diphossugar_trans"/>
</dbReference>
<reference evidence="12 13" key="1">
    <citation type="journal article" date="2019" name="Int. J. Syst. Evol. Microbiol.">
        <title>The Global Catalogue of Microorganisms (GCM) 10K type strain sequencing project: providing services to taxonomists for standard genome sequencing and annotation.</title>
        <authorList>
            <consortium name="The Broad Institute Genomics Platform"/>
            <consortium name="The Broad Institute Genome Sequencing Center for Infectious Disease"/>
            <person name="Wu L."/>
            <person name="Ma J."/>
        </authorList>
    </citation>
    <scope>NUCLEOTIDE SEQUENCE [LARGE SCALE GENOMIC DNA]</scope>
    <source>
        <strain evidence="12 13">JCM 15575</strain>
    </source>
</reference>
<comment type="similarity">
    <text evidence="5">Belongs to the CMP-NeuNAc synthase family.</text>
</comment>